<feature type="domain" description="ASCH" evidence="1">
    <location>
        <begin position="10"/>
        <end position="123"/>
    </location>
</feature>
<dbReference type="RefSeq" id="WP_229697369.1">
    <property type="nucleotide sequence ID" value="NZ_BMNG01000016.1"/>
</dbReference>
<organism evidence="2 3">
    <name type="scientific">Streptomyces lasiicapitis</name>
    <dbReference type="NCBI Taxonomy" id="1923961"/>
    <lineage>
        <taxon>Bacteria</taxon>
        <taxon>Bacillati</taxon>
        <taxon>Actinomycetota</taxon>
        <taxon>Actinomycetes</taxon>
        <taxon>Kitasatosporales</taxon>
        <taxon>Streptomycetaceae</taxon>
        <taxon>Streptomyces</taxon>
    </lineage>
</organism>
<evidence type="ECO:0000259" key="1">
    <source>
        <dbReference type="SMART" id="SM01022"/>
    </source>
</evidence>
<accession>A0ABQ2MRL0</accession>
<name>A0ABQ2MRL0_9ACTN</name>
<dbReference type="Proteomes" id="UP000656881">
    <property type="component" value="Unassembled WGS sequence"/>
</dbReference>
<keyword evidence="3" id="KW-1185">Reference proteome</keyword>
<gene>
    <name evidence="2" type="ORF">GCM10012286_65990</name>
</gene>
<comment type="caution">
    <text evidence="2">The sequence shown here is derived from an EMBL/GenBank/DDBJ whole genome shotgun (WGS) entry which is preliminary data.</text>
</comment>
<dbReference type="SUPFAM" id="SSF88697">
    <property type="entry name" value="PUA domain-like"/>
    <property type="match status" value="1"/>
</dbReference>
<dbReference type="EMBL" id="BMNG01000016">
    <property type="protein sequence ID" value="GGO54965.1"/>
    <property type="molecule type" value="Genomic_DNA"/>
</dbReference>
<dbReference type="Gene3D" id="3.10.400.10">
    <property type="entry name" value="Sulfate adenylyltransferase"/>
    <property type="match status" value="1"/>
</dbReference>
<dbReference type="InterPro" id="IPR007374">
    <property type="entry name" value="ASCH_domain"/>
</dbReference>
<reference evidence="3" key="1">
    <citation type="journal article" date="2019" name="Int. J. Syst. Evol. Microbiol.">
        <title>The Global Catalogue of Microorganisms (GCM) 10K type strain sequencing project: providing services to taxonomists for standard genome sequencing and annotation.</title>
        <authorList>
            <consortium name="The Broad Institute Genomics Platform"/>
            <consortium name="The Broad Institute Genome Sequencing Center for Infectious Disease"/>
            <person name="Wu L."/>
            <person name="Ma J."/>
        </authorList>
    </citation>
    <scope>NUCLEOTIDE SEQUENCE [LARGE SCALE GENOMIC DNA]</scope>
    <source>
        <strain evidence="3">CGMCC 4.7349</strain>
    </source>
</reference>
<protein>
    <recommendedName>
        <fullName evidence="1">ASCH domain-containing protein</fullName>
    </recommendedName>
</protein>
<dbReference type="PANTHER" id="PTHR39203">
    <property type="entry name" value="CYTOPLASMIC PROTEIN-RELATED"/>
    <property type="match status" value="1"/>
</dbReference>
<evidence type="ECO:0000313" key="3">
    <source>
        <dbReference type="Proteomes" id="UP000656881"/>
    </source>
</evidence>
<dbReference type="PANTHER" id="PTHR39203:SF1">
    <property type="entry name" value="CYTOPLASMIC PROTEIN"/>
    <property type="match status" value="1"/>
</dbReference>
<dbReference type="InterPro" id="IPR009326">
    <property type="entry name" value="DUF984"/>
</dbReference>
<evidence type="ECO:0000313" key="2">
    <source>
        <dbReference type="EMBL" id="GGO54965.1"/>
    </source>
</evidence>
<dbReference type="SMART" id="SM01022">
    <property type="entry name" value="ASCH"/>
    <property type="match status" value="1"/>
</dbReference>
<dbReference type="Pfam" id="PF04266">
    <property type="entry name" value="ASCH"/>
    <property type="match status" value="1"/>
</dbReference>
<sequence>MRSIELGTPGAMRAELNALVLAGTKTTTTGLLGDYAKETEGLEYPGERLALLDDEGRYVATVEITDAEVTSFAGVTWAHADAEGEGFTSLADWRTGHRRYWAEQGTPVTDETLVVCLAFRLTRAEA</sequence>
<proteinExistence type="predicted"/>
<dbReference type="InterPro" id="IPR015947">
    <property type="entry name" value="PUA-like_sf"/>
</dbReference>